<dbReference type="PANTHER" id="PTHR30535:SF34">
    <property type="entry name" value="MOLYBDATE-BINDING PROTEIN MOLA"/>
    <property type="match status" value="1"/>
</dbReference>
<protein>
    <submittedName>
        <fullName evidence="4">Iron complex transport system substrate-binding protein</fullName>
    </submittedName>
</protein>
<evidence type="ECO:0000259" key="3">
    <source>
        <dbReference type="PROSITE" id="PS50983"/>
    </source>
</evidence>
<dbReference type="Gene3D" id="3.40.50.1980">
    <property type="entry name" value="Nitrogenase molybdenum iron protein domain"/>
    <property type="match status" value="2"/>
</dbReference>
<sequence>MLGLAVTITAGCGTGDSGMVTVPAKEQTAEHNTADRAEKAAGDAGKNAQNGGENAESAGKDDGSGKDEGAWDETAVPEIPGLVFQRETERKYAKGFRILYYQDTAGNGYTSLLIRNGVDVFLIPEGGKKPETLSAGTIVLEKPVDKIYLAATASMSLFDRLDALDRIAFSGTRADGWYVENAKKAMEDGDILFAGKYSAPDFEKLLADGCRLAVESTMILHVPEIREKLENIGIPVFLDRSSYEEHPLGRTEWIKVYGALLGKEPEAETFFDTQTDLVKNLDGTDLAGKTVGIFSINSLGEAVVRNSEDYLAEMIRLAGGTYAFDDLKNPNPENHMGSLHLSMEEFYAEAKDADYLIYNAAIEDAPASLRELTDRNPLLADFKAVKEGSVYCADGYFYQATDQIARFIKDVNTILSGGDESGMLFLEKLS</sequence>
<comment type="similarity">
    <text evidence="1">Belongs to the bacterial solute-binding protein 8 family.</text>
</comment>
<feature type="domain" description="Fe/B12 periplasmic-binding" evidence="3">
    <location>
        <begin position="146"/>
        <end position="419"/>
    </location>
</feature>
<dbReference type="InterPro" id="IPR002491">
    <property type="entry name" value="ABC_transptr_periplasmic_BD"/>
</dbReference>
<accession>A0A1I0GT84</accession>
<dbReference type="PROSITE" id="PS50983">
    <property type="entry name" value="FE_B12_PBP"/>
    <property type="match status" value="1"/>
</dbReference>
<name>A0A1I0GT84_9FIRM</name>
<dbReference type="SUPFAM" id="SSF53807">
    <property type="entry name" value="Helical backbone' metal receptor"/>
    <property type="match status" value="1"/>
</dbReference>
<gene>
    <name evidence="4" type="ORF">SAMN04487771_10382</name>
</gene>
<organism evidence="4 5">
    <name type="scientific">[Clostridium] aminophilum</name>
    <dbReference type="NCBI Taxonomy" id="1526"/>
    <lineage>
        <taxon>Bacteria</taxon>
        <taxon>Bacillati</taxon>
        <taxon>Bacillota</taxon>
        <taxon>Clostridia</taxon>
        <taxon>Lachnospirales</taxon>
        <taxon>Lachnospiraceae</taxon>
    </lineage>
</organism>
<feature type="compositionally biased region" description="Basic and acidic residues" evidence="2">
    <location>
        <begin position="27"/>
        <end position="41"/>
    </location>
</feature>
<dbReference type="STRING" id="1526.SAMN02910262_01466"/>
<feature type="region of interest" description="Disordered" evidence="2">
    <location>
        <begin position="26"/>
        <end position="72"/>
    </location>
</feature>
<reference evidence="4 5" key="1">
    <citation type="submission" date="2016-10" db="EMBL/GenBank/DDBJ databases">
        <authorList>
            <person name="de Groot N.N."/>
        </authorList>
    </citation>
    <scope>NUCLEOTIDE SEQUENCE [LARGE SCALE GENOMIC DNA]</scope>
    <source>
        <strain evidence="4 5">KH1P1</strain>
    </source>
</reference>
<proteinExistence type="inferred from homology"/>
<dbReference type="InterPro" id="IPR050902">
    <property type="entry name" value="ABC_Transporter_SBP"/>
</dbReference>
<dbReference type="Pfam" id="PF01497">
    <property type="entry name" value="Peripla_BP_2"/>
    <property type="match status" value="1"/>
</dbReference>
<dbReference type="Proteomes" id="UP000199820">
    <property type="component" value="Unassembled WGS sequence"/>
</dbReference>
<keyword evidence="5" id="KW-1185">Reference proteome</keyword>
<feature type="compositionally biased region" description="Basic and acidic residues" evidence="2">
    <location>
        <begin position="58"/>
        <end position="69"/>
    </location>
</feature>
<evidence type="ECO:0000256" key="2">
    <source>
        <dbReference type="SAM" id="MobiDB-lite"/>
    </source>
</evidence>
<evidence type="ECO:0000313" key="4">
    <source>
        <dbReference type="EMBL" id="SET74330.1"/>
    </source>
</evidence>
<evidence type="ECO:0000313" key="5">
    <source>
        <dbReference type="Proteomes" id="UP000199820"/>
    </source>
</evidence>
<evidence type="ECO:0000256" key="1">
    <source>
        <dbReference type="ARBA" id="ARBA00008814"/>
    </source>
</evidence>
<dbReference type="EMBL" id="FOIL01000038">
    <property type="protein sequence ID" value="SET74330.1"/>
    <property type="molecule type" value="Genomic_DNA"/>
</dbReference>
<dbReference type="PANTHER" id="PTHR30535">
    <property type="entry name" value="VITAMIN B12-BINDING PROTEIN"/>
    <property type="match status" value="1"/>
</dbReference>
<dbReference type="AlphaFoldDB" id="A0A1I0GT84"/>